<reference evidence="10" key="2">
    <citation type="journal article" date="2022" name="Hortic Res">
        <title>The genome of Dioscorea zingiberensis sheds light on the biosynthesis, origin and evolution of the medicinally important diosgenin saponins.</title>
        <authorList>
            <person name="Li Y."/>
            <person name="Tan C."/>
            <person name="Li Z."/>
            <person name="Guo J."/>
            <person name="Li S."/>
            <person name="Chen X."/>
            <person name="Wang C."/>
            <person name="Dai X."/>
            <person name="Yang H."/>
            <person name="Song W."/>
            <person name="Hou L."/>
            <person name="Xu J."/>
            <person name="Tong Z."/>
            <person name="Xu A."/>
            <person name="Yuan X."/>
            <person name="Wang W."/>
            <person name="Yang Q."/>
            <person name="Chen L."/>
            <person name="Sun Z."/>
            <person name="Wang K."/>
            <person name="Pan B."/>
            <person name="Chen J."/>
            <person name="Bao Y."/>
            <person name="Liu F."/>
            <person name="Qi X."/>
            <person name="Gang D.R."/>
            <person name="Wen J."/>
            <person name="Li J."/>
        </authorList>
    </citation>
    <scope>NUCLEOTIDE SEQUENCE</scope>
    <source>
        <strain evidence="10">Dzin_1.0</strain>
    </source>
</reference>
<evidence type="ECO:0000256" key="4">
    <source>
        <dbReference type="ARBA" id="ARBA00022692"/>
    </source>
</evidence>
<feature type="transmembrane region" description="Helical" evidence="8">
    <location>
        <begin position="233"/>
        <end position="254"/>
    </location>
</feature>
<feature type="transmembrane region" description="Helical" evidence="8">
    <location>
        <begin position="72"/>
        <end position="93"/>
    </location>
</feature>
<keyword evidence="5 8" id="KW-1133">Transmembrane helix</keyword>
<feature type="transmembrane region" description="Helical" evidence="8">
    <location>
        <begin position="266"/>
        <end position="285"/>
    </location>
</feature>
<protein>
    <recommendedName>
        <fullName evidence="8">S-acyltransferase</fullName>
        <ecNumber evidence="8">2.3.1.225</ecNumber>
    </recommendedName>
    <alternativeName>
        <fullName evidence="8">Palmitoyltransferase</fullName>
    </alternativeName>
</protein>
<organism evidence="10 11">
    <name type="scientific">Dioscorea zingiberensis</name>
    <dbReference type="NCBI Taxonomy" id="325984"/>
    <lineage>
        <taxon>Eukaryota</taxon>
        <taxon>Viridiplantae</taxon>
        <taxon>Streptophyta</taxon>
        <taxon>Embryophyta</taxon>
        <taxon>Tracheophyta</taxon>
        <taxon>Spermatophyta</taxon>
        <taxon>Magnoliopsida</taxon>
        <taxon>Liliopsida</taxon>
        <taxon>Dioscoreales</taxon>
        <taxon>Dioscoreaceae</taxon>
        <taxon>Dioscorea</taxon>
    </lineage>
</organism>
<evidence type="ECO:0000259" key="9">
    <source>
        <dbReference type="Pfam" id="PF01529"/>
    </source>
</evidence>
<sequence length="302" mass="33469">MDEEVAKAMHCNESVIEYFETACWGCGLRLHLASYSPIFKCGWCGAITDRNQSVRKADSVCFSRWRGLRDRFFVALLFLFMIFVICAGVWAVYPVVFSVSYLYGMFHCTLTAILSICTILSFYLSAFRSAGTQTNVQWGSYPVVGKGSLENYTFCVYCGKPKSPRSHHCRSCKMCVLDMDHHCPFIGNCVGAANHRSFIAFLIAVVVSCTYVVSMSIYAGYHVWPPLEYEHLALARLSSLGAIGALKLVAAALANSALLLSARGLLLIYLAFASLSVEIVFRFLLGSANAMKLQQRLSSKLL</sequence>
<comment type="catalytic activity">
    <reaction evidence="8">
        <text>L-cysteinyl-[protein] + hexadecanoyl-CoA = S-hexadecanoyl-L-cysteinyl-[protein] + CoA</text>
        <dbReference type="Rhea" id="RHEA:36683"/>
        <dbReference type="Rhea" id="RHEA-COMP:10131"/>
        <dbReference type="Rhea" id="RHEA-COMP:11032"/>
        <dbReference type="ChEBI" id="CHEBI:29950"/>
        <dbReference type="ChEBI" id="CHEBI:57287"/>
        <dbReference type="ChEBI" id="CHEBI:57379"/>
        <dbReference type="ChEBI" id="CHEBI:74151"/>
        <dbReference type="EC" id="2.3.1.225"/>
    </reaction>
</comment>
<keyword evidence="11" id="KW-1185">Reference proteome</keyword>
<proteinExistence type="inferred from homology"/>
<feature type="domain" description="Palmitoyltransferase DHHC" evidence="9">
    <location>
        <begin position="151"/>
        <end position="253"/>
    </location>
</feature>
<dbReference type="GO" id="GO:0019706">
    <property type="term" value="F:protein-cysteine S-palmitoyltransferase activity"/>
    <property type="evidence" value="ECO:0007669"/>
    <property type="project" value="UniProtKB-EC"/>
</dbReference>
<dbReference type="PANTHER" id="PTHR12246">
    <property type="entry name" value="PALMITOYLTRANSFERASE ZDHHC16"/>
    <property type="match status" value="1"/>
</dbReference>
<comment type="domain">
    <text evidence="8">The DHHC domain is required for palmitoyltransferase activity.</text>
</comment>
<evidence type="ECO:0000256" key="7">
    <source>
        <dbReference type="ARBA" id="ARBA00023315"/>
    </source>
</evidence>
<evidence type="ECO:0000256" key="6">
    <source>
        <dbReference type="ARBA" id="ARBA00023136"/>
    </source>
</evidence>
<accession>A0A9D5BZX4</accession>
<dbReference type="InterPro" id="IPR001594">
    <property type="entry name" value="Palmitoyltrfase_DHHC"/>
</dbReference>
<feature type="transmembrane region" description="Helical" evidence="8">
    <location>
        <begin position="198"/>
        <end position="221"/>
    </location>
</feature>
<reference evidence="10" key="1">
    <citation type="submission" date="2021-03" db="EMBL/GenBank/DDBJ databases">
        <authorList>
            <person name="Li Z."/>
            <person name="Yang C."/>
        </authorList>
    </citation>
    <scope>NUCLEOTIDE SEQUENCE</scope>
    <source>
        <strain evidence="10">Dzin_1.0</strain>
        <tissue evidence="10">Leaf</tissue>
    </source>
</reference>
<keyword evidence="6 8" id="KW-0472">Membrane</keyword>
<keyword evidence="4 8" id="KW-0812">Transmembrane</keyword>
<dbReference type="GO" id="GO:0016020">
    <property type="term" value="C:membrane"/>
    <property type="evidence" value="ECO:0007669"/>
    <property type="project" value="UniProtKB-SubCell"/>
</dbReference>
<evidence type="ECO:0000313" key="11">
    <source>
        <dbReference type="Proteomes" id="UP001085076"/>
    </source>
</evidence>
<evidence type="ECO:0000256" key="3">
    <source>
        <dbReference type="ARBA" id="ARBA00022679"/>
    </source>
</evidence>
<dbReference type="OrthoDB" id="9909019at2759"/>
<keyword evidence="7 8" id="KW-0012">Acyltransferase</keyword>
<dbReference type="AlphaFoldDB" id="A0A9D5BZX4"/>
<dbReference type="Proteomes" id="UP001085076">
    <property type="component" value="Miscellaneous, Linkage group lg09"/>
</dbReference>
<feature type="transmembrane region" description="Helical" evidence="8">
    <location>
        <begin position="99"/>
        <end position="124"/>
    </location>
</feature>
<dbReference type="Pfam" id="PF01529">
    <property type="entry name" value="DHHC"/>
    <property type="match status" value="1"/>
</dbReference>
<comment type="subcellular location">
    <subcellularLocation>
        <location evidence="1">Membrane</location>
        <topology evidence="1">Multi-pass membrane protein</topology>
    </subcellularLocation>
</comment>
<comment type="similarity">
    <text evidence="2 8">Belongs to the DHHC palmitoyltransferase family.</text>
</comment>
<evidence type="ECO:0000256" key="1">
    <source>
        <dbReference type="ARBA" id="ARBA00004141"/>
    </source>
</evidence>
<evidence type="ECO:0000256" key="8">
    <source>
        <dbReference type="RuleBase" id="RU079119"/>
    </source>
</evidence>
<name>A0A9D5BZX4_9LILI</name>
<evidence type="ECO:0000256" key="2">
    <source>
        <dbReference type="ARBA" id="ARBA00008574"/>
    </source>
</evidence>
<gene>
    <name evidence="10" type="ORF">J5N97_029042</name>
</gene>
<keyword evidence="3 8" id="KW-0808">Transferase</keyword>
<evidence type="ECO:0000256" key="5">
    <source>
        <dbReference type="ARBA" id="ARBA00022989"/>
    </source>
</evidence>
<dbReference type="EMBL" id="JAGGNH010000009">
    <property type="protein sequence ID" value="KAJ0963920.1"/>
    <property type="molecule type" value="Genomic_DNA"/>
</dbReference>
<dbReference type="EC" id="2.3.1.225" evidence="8"/>
<evidence type="ECO:0000313" key="10">
    <source>
        <dbReference type="EMBL" id="KAJ0963920.1"/>
    </source>
</evidence>
<dbReference type="PROSITE" id="PS50216">
    <property type="entry name" value="DHHC"/>
    <property type="match status" value="1"/>
</dbReference>
<comment type="caution">
    <text evidence="10">The sequence shown here is derived from an EMBL/GenBank/DDBJ whole genome shotgun (WGS) entry which is preliminary data.</text>
</comment>
<dbReference type="InterPro" id="IPR039859">
    <property type="entry name" value="PFA4/ZDH16/20/ERF2-like"/>
</dbReference>